<evidence type="ECO:0000256" key="1">
    <source>
        <dbReference type="ARBA" id="ARBA00004790"/>
    </source>
</evidence>
<organism evidence="9 10">
    <name type="scientific">Williamwhitmania taraxaci</name>
    <dbReference type="NCBI Taxonomy" id="1640674"/>
    <lineage>
        <taxon>Bacteria</taxon>
        <taxon>Pseudomonadati</taxon>
        <taxon>Bacteroidota</taxon>
        <taxon>Bacteroidia</taxon>
        <taxon>Bacteroidales</taxon>
        <taxon>Williamwhitmaniaceae</taxon>
        <taxon>Williamwhitmania</taxon>
    </lineage>
</organism>
<comment type="similarity">
    <text evidence="6">Belongs to the NAD synthetase family.</text>
</comment>
<comment type="pathway">
    <text evidence="1">Cofactor biosynthesis; NAD(+) biosynthesis.</text>
</comment>
<accession>A0A1G6MST5</accession>
<keyword evidence="3 6" id="KW-0547">Nucleotide-binding</keyword>
<sequence>MEQLNYKQVAENIRKELSTYIQRYGLKSLVIGESGGIDSAICTALAAPVCRQLGVALIGRSITIETNKQEEIDRGAAIGEAFCTDFKAIDLTEQYFAVRAACEYEQPIGTDLTTKLRMGNIKARMRMVHLYDLAQKHGGMVLSTDNYTEFLLGFWTLHGDVGDYGMIQTLWKTEVYGLSQYLVDGELTNPREKAALHSCIDAVPTDGLGITNSDLDQLGAATYAEVDQLLIAYLANPNQVDKSNPVIQRHIRSAYKRSNPLNLGRDVLVNTH</sequence>
<dbReference type="InterPro" id="IPR014729">
    <property type="entry name" value="Rossmann-like_a/b/a_fold"/>
</dbReference>
<dbReference type="STRING" id="1640674.SAMN05216323_103820"/>
<proteinExistence type="inferred from homology"/>
<evidence type="ECO:0000256" key="4">
    <source>
        <dbReference type="ARBA" id="ARBA00022840"/>
    </source>
</evidence>
<comment type="catalytic activity">
    <reaction evidence="7">
        <text>deamido-NAD(+) + NH4(+) + ATP = AMP + diphosphate + NAD(+) + H(+)</text>
        <dbReference type="Rhea" id="RHEA:21188"/>
        <dbReference type="ChEBI" id="CHEBI:15378"/>
        <dbReference type="ChEBI" id="CHEBI:28938"/>
        <dbReference type="ChEBI" id="CHEBI:30616"/>
        <dbReference type="ChEBI" id="CHEBI:33019"/>
        <dbReference type="ChEBI" id="CHEBI:57540"/>
        <dbReference type="ChEBI" id="CHEBI:58437"/>
        <dbReference type="ChEBI" id="CHEBI:456215"/>
        <dbReference type="EC" id="6.3.1.5"/>
    </reaction>
</comment>
<evidence type="ECO:0000259" key="8">
    <source>
        <dbReference type="Pfam" id="PF02540"/>
    </source>
</evidence>
<dbReference type="InterPro" id="IPR003694">
    <property type="entry name" value="NAD_synthase"/>
</dbReference>
<dbReference type="NCBIfam" id="TIGR00552">
    <property type="entry name" value="nadE"/>
    <property type="match status" value="1"/>
</dbReference>
<dbReference type="EC" id="6.3.1.5" evidence="7"/>
<dbReference type="AlphaFoldDB" id="A0A1G6MST5"/>
<protein>
    <recommendedName>
        <fullName evidence="7">NH(3)-dependent NAD(+) synthetase</fullName>
        <ecNumber evidence="7">6.3.1.5</ecNumber>
    </recommendedName>
</protein>
<dbReference type="GO" id="GO:0009435">
    <property type="term" value="P:NAD+ biosynthetic process"/>
    <property type="evidence" value="ECO:0007669"/>
    <property type="project" value="UniProtKB-UniPathway"/>
</dbReference>
<dbReference type="UniPathway" id="UPA00253"/>
<evidence type="ECO:0000256" key="2">
    <source>
        <dbReference type="ARBA" id="ARBA00022598"/>
    </source>
</evidence>
<keyword evidence="4 6" id="KW-0067">ATP-binding</keyword>
<evidence type="ECO:0000256" key="6">
    <source>
        <dbReference type="RuleBase" id="RU003811"/>
    </source>
</evidence>
<dbReference type="GO" id="GO:0005524">
    <property type="term" value="F:ATP binding"/>
    <property type="evidence" value="ECO:0007669"/>
    <property type="project" value="UniProtKB-KW"/>
</dbReference>
<dbReference type="GO" id="GO:0004359">
    <property type="term" value="F:glutaminase activity"/>
    <property type="evidence" value="ECO:0007669"/>
    <property type="project" value="InterPro"/>
</dbReference>
<dbReference type="Proteomes" id="UP000199452">
    <property type="component" value="Unassembled WGS sequence"/>
</dbReference>
<dbReference type="PANTHER" id="PTHR23090">
    <property type="entry name" value="NH 3 /GLUTAMINE-DEPENDENT NAD + SYNTHETASE"/>
    <property type="match status" value="1"/>
</dbReference>
<dbReference type="Pfam" id="PF02540">
    <property type="entry name" value="NAD_synthase"/>
    <property type="match status" value="1"/>
</dbReference>
<dbReference type="EMBL" id="FMYP01000038">
    <property type="protein sequence ID" value="SDC58623.1"/>
    <property type="molecule type" value="Genomic_DNA"/>
</dbReference>
<dbReference type="SUPFAM" id="SSF52402">
    <property type="entry name" value="Adenine nucleotide alpha hydrolases-like"/>
    <property type="match status" value="1"/>
</dbReference>
<dbReference type="Gene3D" id="3.40.50.620">
    <property type="entry name" value="HUPs"/>
    <property type="match status" value="1"/>
</dbReference>
<dbReference type="RefSeq" id="WP_092438821.1">
    <property type="nucleotide sequence ID" value="NZ_FMYP01000038.1"/>
</dbReference>
<dbReference type="InterPro" id="IPR022310">
    <property type="entry name" value="NAD/GMP_synthase"/>
</dbReference>
<evidence type="ECO:0000256" key="3">
    <source>
        <dbReference type="ARBA" id="ARBA00022741"/>
    </source>
</evidence>
<dbReference type="GO" id="GO:0008795">
    <property type="term" value="F:NAD+ synthase activity"/>
    <property type="evidence" value="ECO:0007669"/>
    <property type="project" value="UniProtKB-EC"/>
</dbReference>
<evidence type="ECO:0000256" key="5">
    <source>
        <dbReference type="ARBA" id="ARBA00023027"/>
    </source>
</evidence>
<dbReference type="OrthoDB" id="9803818at2"/>
<keyword evidence="10" id="KW-1185">Reference proteome</keyword>
<dbReference type="GO" id="GO:0005737">
    <property type="term" value="C:cytoplasm"/>
    <property type="evidence" value="ECO:0007669"/>
    <property type="project" value="InterPro"/>
</dbReference>
<evidence type="ECO:0000313" key="9">
    <source>
        <dbReference type="EMBL" id="SDC58623.1"/>
    </source>
</evidence>
<dbReference type="PANTHER" id="PTHR23090:SF9">
    <property type="entry name" value="GLUTAMINE-DEPENDENT NAD(+) SYNTHETASE"/>
    <property type="match status" value="1"/>
</dbReference>
<keyword evidence="2 6" id="KW-0436">Ligase</keyword>
<feature type="domain" description="NAD/GMP synthase" evidence="8">
    <location>
        <begin position="11"/>
        <end position="236"/>
    </location>
</feature>
<evidence type="ECO:0000313" key="10">
    <source>
        <dbReference type="Proteomes" id="UP000199452"/>
    </source>
</evidence>
<name>A0A1G6MST5_9BACT</name>
<reference evidence="9 10" key="1">
    <citation type="submission" date="2016-09" db="EMBL/GenBank/DDBJ databases">
        <authorList>
            <person name="Capua I."/>
            <person name="De Benedictis P."/>
            <person name="Joannis T."/>
            <person name="Lombin L.H."/>
            <person name="Cattoli G."/>
        </authorList>
    </citation>
    <scope>NUCLEOTIDE SEQUENCE [LARGE SCALE GENOMIC DNA]</scope>
    <source>
        <strain evidence="9 10">A7P-90m</strain>
    </source>
</reference>
<dbReference type="CDD" id="cd00553">
    <property type="entry name" value="NAD_synthase"/>
    <property type="match status" value="1"/>
</dbReference>
<dbReference type="GO" id="GO:0003952">
    <property type="term" value="F:NAD+ synthase (glutamine-hydrolyzing) activity"/>
    <property type="evidence" value="ECO:0007669"/>
    <property type="project" value="InterPro"/>
</dbReference>
<keyword evidence="5 6" id="KW-0520">NAD</keyword>
<gene>
    <name evidence="9" type="ORF">SAMN05216323_103820</name>
</gene>
<evidence type="ECO:0000256" key="7">
    <source>
        <dbReference type="RuleBase" id="RU003812"/>
    </source>
</evidence>